<evidence type="ECO:0000259" key="2">
    <source>
        <dbReference type="Pfam" id="PF20167"/>
    </source>
</evidence>
<organism evidence="3 4">
    <name type="scientific">Stylosanthes scabra</name>
    <dbReference type="NCBI Taxonomy" id="79078"/>
    <lineage>
        <taxon>Eukaryota</taxon>
        <taxon>Viridiplantae</taxon>
        <taxon>Streptophyta</taxon>
        <taxon>Embryophyta</taxon>
        <taxon>Tracheophyta</taxon>
        <taxon>Spermatophyta</taxon>
        <taxon>Magnoliopsida</taxon>
        <taxon>eudicotyledons</taxon>
        <taxon>Gunneridae</taxon>
        <taxon>Pentapetalae</taxon>
        <taxon>rosids</taxon>
        <taxon>fabids</taxon>
        <taxon>Fabales</taxon>
        <taxon>Fabaceae</taxon>
        <taxon>Papilionoideae</taxon>
        <taxon>50 kb inversion clade</taxon>
        <taxon>dalbergioids sensu lato</taxon>
        <taxon>Dalbergieae</taxon>
        <taxon>Pterocarpus clade</taxon>
        <taxon>Stylosanthes</taxon>
    </lineage>
</organism>
<dbReference type="EMBL" id="JASCZI010062195">
    <property type="protein sequence ID" value="MED6140199.1"/>
    <property type="molecule type" value="Genomic_DNA"/>
</dbReference>
<sequence length="180" mass="19991">MSMHQNLDEIIQTLCIPHAQWTLGAGGTPLHIKRRDLQPVPRGWHKFIIYSIFLSGNKSEVIVKRAVLIIHSIIQSEEVRVENIIAETISEIVEALYLEKPLLAFLSIIFHLCTAAKVPLEPDTPIPVARPITATVMERGEKKKPKDNHTLSPSQSTKPLEISLGHKGMVGNSCGKILLV</sequence>
<name>A0ABU6SUU2_9FABA</name>
<dbReference type="Pfam" id="PF20167">
    <property type="entry name" value="Transposase_32"/>
    <property type="match status" value="1"/>
</dbReference>
<protein>
    <recommendedName>
        <fullName evidence="2">Putative plant transposon protein domain-containing protein</fullName>
    </recommendedName>
</protein>
<feature type="domain" description="Putative plant transposon protein" evidence="2">
    <location>
        <begin position="3"/>
        <end position="119"/>
    </location>
</feature>
<evidence type="ECO:0000256" key="1">
    <source>
        <dbReference type="SAM" id="MobiDB-lite"/>
    </source>
</evidence>
<evidence type="ECO:0000313" key="4">
    <source>
        <dbReference type="Proteomes" id="UP001341840"/>
    </source>
</evidence>
<proteinExistence type="predicted"/>
<accession>A0ABU6SUU2</accession>
<evidence type="ECO:0000313" key="3">
    <source>
        <dbReference type="EMBL" id="MED6140199.1"/>
    </source>
</evidence>
<comment type="caution">
    <text evidence="3">The sequence shown here is derived from an EMBL/GenBank/DDBJ whole genome shotgun (WGS) entry which is preliminary data.</text>
</comment>
<dbReference type="InterPro" id="IPR046796">
    <property type="entry name" value="Transposase_32_dom"/>
</dbReference>
<feature type="region of interest" description="Disordered" evidence="1">
    <location>
        <begin position="137"/>
        <end position="160"/>
    </location>
</feature>
<gene>
    <name evidence="3" type="ORF">PIB30_090862</name>
</gene>
<reference evidence="3 4" key="1">
    <citation type="journal article" date="2023" name="Plants (Basel)">
        <title>Bridging the Gap: Combining Genomics and Transcriptomics Approaches to Understand Stylosanthes scabra, an Orphan Legume from the Brazilian Caatinga.</title>
        <authorList>
            <person name="Ferreira-Neto J.R.C."/>
            <person name="da Silva M.D."/>
            <person name="Binneck E."/>
            <person name="de Melo N.F."/>
            <person name="da Silva R.H."/>
            <person name="de Melo A.L.T.M."/>
            <person name="Pandolfi V."/>
            <person name="Bustamante F.O."/>
            <person name="Brasileiro-Vidal A.C."/>
            <person name="Benko-Iseppon A.M."/>
        </authorList>
    </citation>
    <scope>NUCLEOTIDE SEQUENCE [LARGE SCALE GENOMIC DNA]</scope>
    <source>
        <tissue evidence="3">Leaves</tissue>
    </source>
</reference>
<dbReference type="Proteomes" id="UP001341840">
    <property type="component" value="Unassembled WGS sequence"/>
</dbReference>
<keyword evidence="4" id="KW-1185">Reference proteome</keyword>